<protein>
    <submittedName>
        <fullName evidence="1">NAD(P)/FAD-dependent oxidoreductase</fullName>
    </submittedName>
</protein>
<sequence>MPHRAHHPPRTAVVVGSGPNGLAAAVTLAHAGVQVTVHEAASTVGGGTRSAELMVPGVIHDLCSAAHPLAQAGGFLRDPRMAAALRGHGLEFSTAPVDMVHVLDDSTPGPHGAATLHTSVSATAAGLHHQEDDGRWDARMWQASFSPFVDRVGPLADEILRPLAHLPKRPVTLAGFGTQALLPASWSWRRFRTPQARALFAGIAAHAFTPLHLPASSAAGTLLTVAGHAHGWPVAVGGSQAIADALAAELRSFGGEIVTDSPVTGFPQVNDADTVLLDTSLEVAAAILGDRLPHRVARAWSRFRRGPAVAKVDYVIEGDVPWSHQDARRAGTVHLGGTAEQIADAEQDCWSGRLPERPFTLVCQQYLADPSRSRVIDGRTLNPLWAYAHLPAGWTGSEQETFNLVTAQIERAAPGFRERVLDWRASPPAAVASHNVNNVGGEISGGANDLAQLIARPRVLQPYDTGVPGVFLCSSSTAPGGGVHFMCGVNAAQRALRHTQLP</sequence>
<comment type="caution">
    <text evidence="1">The sequence shown here is derived from an EMBL/GenBank/DDBJ whole genome shotgun (WGS) entry which is preliminary data.</text>
</comment>
<dbReference type="AlphaFoldDB" id="A0A9D2QD65"/>
<reference evidence="1" key="2">
    <citation type="submission" date="2021-04" db="EMBL/GenBank/DDBJ databases">
        <authorList>
            <person name="Gilroy R."/>
        </authorList>
    </citation>
    <scope>NUCLEOTIDE SEQUENCE</scope>
    <source>
        <strain evidence="1">ChiHjej13B12-4958</strain>
    </source>
</reference>
<name>A0A9D2QD65_9CORY</name>
<dbReference type="Proteomes" id="UP000823858">
    <property type="component" value="Unassembled WGS sequence"/>
</dbReference>
<gene>
    <name evidence="1" type="ORF">H9751_05770</name>
</gene>
<proteinExistence type="predicted"/>
<dbReference type="PANTHER" id="PTHR10668">
    <property type="entry name" value="PHYTOENE DEHYDROGENASE"/>
    <property type="match status" value="1"/>
</dbReference>
<dbReference type="Pfam" id="PF13450">
    <property type="entry name" value="NAD_binding_8"/>
    <property type="match status" value="1"/>
</dbReference>
<accession>A0A9D2QD65</accession>
<dbReference type="EMBL" id="DWVP01000014">
    <property type="protein sequence ID" value="HJC85038.1"/>
    <property type="molecule type" value="Genomic_DNA"/>
</dbReference>
<dbReference type="PANTHER" id="PTHR10668:SF105">
    <property type="entry name" value="DEHYDROGENASE-RELATED"/>
    <property type="match status" value="1"/>
</dbReference>
<dbReference type="InterPro" id="IPR036188">
    <property type="entry name" value="FAD/NAD-bd_sf"/>
</dbReference>
<dbReference type="Gene3D" id="3.50.50.60">
    <property type="entry name" value="FAD/NAD(P)-binding domain"/>
    <property type="match status" value="1"/>
</dbReference>
<evidence type="ECO:0000313" key="1">
    <source>
        <dbReference type="EMBL" id="HJC85038.1"/>
    </source>
</evidence>
<reference evidence="1" key="1">
    <citation type="journal article" date="2021" name="PeerJ">
        <title>Extensive microbial diversity within the chicken gut microbiome revealed by metagenomics and culture.</title>
        <authorList>
            <person name="Gilroy R."/>
            <person name="Ravi A."/>
            <person name="Getino M."/>
            <person name="Pursley I."/>
            <person name="Horton D.L."/>
            <person name="Alikhan N.F."/>
            <person name="Baker D."/>
            <person name="Gharbi K."/>
            <person name="Hall N."/>
            <person name="Watson M."/>
            <person name="Adriaenssens E.M."/>
            <person name="Foster-Nyarko E."/>
            <person name="Jarju S."/>
            <person name="Secka A."/>
            <person name="Antonio M."/>
            <person name="Oren A."/>
            <person name="Chaudhuri R.R."/>
            <person name="La Ragione R."/>
            <person name="Hildebrand F."/>
            <person name="Pallen M.J."/>
        </authorList>
    </citation>
    <scope>NUCLEOTIDE SEQUENCE</scope>
    <source>
        <strain evidence="1">ChiHjej13B12-4958</strain>
    </source>
</reference>
<organism evidence="1 2">
    <name type="scientific">Candidatus Corynebacterium faecigallinarum</name>
    <dbReference type="NCBI Taxonomy" id="2838528"/>
    <lineage>
        <taxon>Bacteria</taxon>
        <taxon>Bacillati</taxon>
        <taxon>Actinomycetota</taxon>
        <taxon>Actinomycetes</taxon>
        <taxon>Mycobacteriales</taxon>
        <taxon>Corynebacteriaceae</taxon>
        <taxon>Corynebacterium</taxon>
    </lineage>
</organism>
<evidence type="ECO:0000313" key="2">
    <source>
        <dbReference type="Proteomes" id="UP000823858"/>
    </source>
</evidence>
<dbReference type="SUPFAM" id="SSF51905">
    <property type="entry name" value="FAD/NAD(P)-binding domain"/>
    <property type="match status" value="1"/>
</dbReference>